<dbReference type="PROSITE" id="PS50889">
    <property type="entry name" value="S4"/>
    <property type="match status" value="1"/>
</dbReference>
<evidence type="ECO:0000256" key="5">
    <source>
        <dbReference type="ARBA" id="ARBA00023274"/>
    </source>
</evidence>
<dbReference type="SUPFAM" id="SSF55174">
    <property type="entry name" value="Alpha-L RNA-binding motif"/>
    <property type="match status" value="1"/>
</dbReference>
<dbReference type="GO" id="GO:0015935">
    <property type="term" value="C:small ribosomal subunit"/>
    <property type="evidence" value="ECO:0007669"/>
    <property type="project" value="InterPro"/>
</dbReference>
<dbReference type="PANTHER" id="PTHR11831:SF4">
    <property type="entry name" value="SMALL RIBOSOMAL SUBUNIT PROTEIN US4M"/>
    <property type="match status" value="1"/>
</dbReference>
<dbReference type="InterPro" id="IPR018079">
    <property type="entry name" value="Ribosomal_uS4_CS"/>
</dbReference>
<dbReference type="Pfam" id="PF01479">
    <property type="entry name" value="S4"/>
    <property type="match status" value="1"/>
</dbReference>
<name>A0A2M6W4U9_9BACT</name>
<evidence type="ECO:0000259" key="9">
    <source>
        <dbReference type="SMART" id="SM00363"/>
    </source>
</evidence>
<dbReference type="InterPro" id="IPR002942">
    <property type="entry name" value="S4_RNA-bd"/>
</dbReference>
<evidence type="ECO:0000259" key="10">
    <source>
        <dbReference type="SMART" id="SM01390"/>
    </source>
</evidence>
<dbReference type="InterPro" id="IPR036986">
    <property type="entry name" value="S4_RNA-bd_sf"/>
</dbReference>
<accession>A0A2M6W4U9</accession>
<proteinExistence type="inferred from homology"/>
<dbReference type="GO" id="GO:0019843">
    <property type="term" value="F:rRNA binding"/>
    <property type="evidence" value="ECO:0007669"/>
    <property type="project" value="UniProtKB-UniRule"/>
</dbReference>
<dbReference type="InterPro" id="IPR022801">
    <property type="entry name" value="Ribosomal_uS4"/>
</dbReference>
<evidence type="ECO:0000313" key="11">
    <source>
        <dbReference type="EMBL" id="PIT87818.1"/>
    </source>
</evidence>
<dbReference type="EMBL" id="PFBX01000005">
    <property type="protein sequence ID" value="PIT87818.1"/>
    <property type="molecule type" value="Genomic_DNA"/>
</dbReference>
<dbReference type="Pfam" id="PF00163">
    <property type="entry name" value="Ribosomal_S4"/>
    <property type="match status" value="1"/>
</dbReference>
<sequence>MESNQKNQCTHCRRVGTKLFLKGEKCQGPKCLLIKRNFPSGVHGLKKKRAKKSIYGRQLVEKQKAKEIYGLRDKQLFNYLKEASQKQGNSGDFLLRFLESRLDNTVFRMGLASSRAAARQMVNHGHIQVNGKKVDIPSFRVKVGQVIGVAKKSQTKPLFSKSVETMTKAEPVSWVGVMPDKLEAKILNEPTLDNCGFEVNAIVEFYSRKL</sequence>
<protein>
    <recommendedName>
        <fullName evidence="6 7">Small ribosomal subunit protein uS4</fullName>
    </recommendedName>
</protein>
<dbReference type="Proteomes" id="UP000231183">
    <property type="component" value="Unassembled WGS sequence"/>
</dbReference>
<evidence type="ECO:0000256" key="1">
    <source>
        <dbReference type="ARBA" id="ARBA00007465"/>
    </source>
</evidence>
<dbReference type="NCBIfam" id="NF003717">
    <property type="entry name" value="PRK05327.1"/>
    <property type="match status" value="1"/>
</dbReference>
<dbReference type="GO" id="GO:0042274">
    <property type="term" value="P:ribosomal small subunit biogenesis"/>
    <property type="evidence" value="ECO:0007669"/>
    <property type="project" value="TreeGrafter"/>
</dbReference>
<comment type="function">
    <text evidence="7">With S5 and S12 plays an important role in translational accuracy.</text>
</comment>
<gene>
    <name evidence="7" type="primary">rpsD</name>
    <name evidence="11" type="ORF">COU31_00615</name>
</gene>
<comment type="function">
    <text evidence="7">One of the primary rRNA binding proteins, it binds directly to 16S rRNA where it nucleates assembly of the body of the 30S subunit.</text>
</comment>
<organism evidence="11 12">
    <name type="scientific">Candidatus Magasanikbacteria bacterium CG10_big_fil_rev_8_21_14_0_10_40_10</name>
    <dbReference type="NCBI Taxonomy" id="1974648"/>
    <lineage>
        <taxon>Bacteria</taxon>
        <taxon>Candidatus Magasanikiibacteriota</taxon>
    </lineage>
</organism>
<evidence type="ECO:0000256" key="7">
    <source>
        <dbReference type="HAMAP-Rule" id="MF_01306"/>
    </source>
</evidence>
<dbReference type="InterPro" id="IPR005709">
    <property type="entry name" value="Ribosomal_uS4_bac-type"/>
</dbReference>
<dbReference type="Gene3D" id="1.10.1050.10">
    <property type="entry name" value="Ribosomal Protein S4 Delta 41, Chain A, domain 1"/>
    <property type="match status" value="1"/>
</dbReference>
<evidence type="ECO:0000256" key="2">
    <source>
        <dbReference type="ARBA" id="ARBA00022730"/>
    </source>
</evidence>
<evidence type="ECO:0000256" key="6">
    <source>
        <dbReference type="ARBA" id="ARBA00035254"/>
    </source>
</evidence>
<keyword evidence="3 7" id="KW-0694">RNA-binding</keyword>
<dbReference type="AlphaFoldDB" id="A0A2M6W4U9"/>
<dbReference type="SMART" id="SM01390">
    <property type="entry name" value="Ribosomal_S4"/>
    <property type="match status" value="1"/>
</dbReference>
<evidence type="ECO:0000313" key="12">
    <source>
        <dbReference type="Proteomes" id="UP000231183"/>
    </source>
</evidence>
<comment type="subunit">
    <text evidence="7">Part of the 30S ribosomal subunit. Contacts protein S5. The interaction surface between S4 and S5 is involved in control of translational fidelity.</text>
</comment>
<dbReference type="FunFam" id="3.10.290.10:FF:000001">
    <property type="entry name" value="30S ribosomal protein S4"/>
    <property type="match status" value="1"/>
</dbReference>
<dbReference type="InterPro" id="IPR001912">
    <property type="entry name" value="Ribosomal_uS4_N"/>
</dbReference>
<dbReference type="Gene3D" id="3.10.290.10">
    <property type="entry name" value="RNA-binding S4 domain"/>
    <property type="match status" value="1"/>
</dbReference>
<keyword evidence="4 7" id="KW-0689">Ribosomal protein</keyword>
<dbReference type="NCBIfam" id="TIGR01017">
    <property type="entry name" value="rpsD_bact"/>
    <property type="match status" value="1"/>
</dbReference>
<dbReference type="PROSITE" id="PS00632">
    <property type="entry name" value="RIBOSOMAL_S4"/>
    <property type="match status" value="1"/>
</dbReference>
<feature type="domain" description="RNA-binding S4" evidence="9">
    <location>
        <begin position="100"/>
        <end position="164"/>
    </location>
</feature>
<dbReference type="SMART" id="SM00363">
    <property type="entry name" value="S4"/>
    <property type="match status" value="1"/>
</dbReference>
<comment type="caution">
    <text evidence="11">The sequence shown here is derived from an EMBL/GenBank/DDBJ whole genome shotgun (WGS) entry which is preliminary data.</text>
</comment>
<dbReference type="GO" id="GO:0006412">
    <property type="term" value="P:translation"/>
    <property type="evidence" value="ECO:0007669"/>
    <property type="project" value="UniProtKB-UniRule"/>
</dbReference>
<dbReference type="CDD" id="cd00165">
    <property type="entry name" value="S4"/>
    <property type="match status" value="1"/>
</dbReference>
<dbReference type="PANTHER" id="PTHR11831">
    <property type="entry name" value="30S 40S RIBOSOMAL PROTEIN"/>
    <property type="match status" value="1"/>
</dbReference>
<evidence type="ECO:0000256" key="8">
    <source>
        <dbReference type="RuleBase" id="RU003699"/>
    </source>
</evidence>
<keyword evidence="5 7" id="KW-0687">Ribonucleoprotein</keyword>
<feature type="domain" description="Small ribosomal subunit protein uS4 N-terminal" evidence="10">
    <location>
        <begin position="3"/>
        <end position="99"/>
    </location>
</feature>
<reference evidence="12" key="1">
    <citation type="submission" date="2017-09" db="EMBL/GenBank/DDBJ databases">
        <title>Depth-based differentiation of microbial function through sediment-hosted aquifers and enrichment of novel symbionts in the deep terrestrial subsurface.</title>
        <authorList>
            <person name="Probst A.J."/>
            <person name="Ladd B."/>
            <person name="Jarett J.K."/>
            <person name="Geller-Mcgrath D.E."/>
            <person name="Sieber C.M.K."/>
            <person name="Emerson J.B."/>
            <person name="Anantharaman K."/>
            <person name="Thomas B.C."/>
            <person name="Malmstrom R."/>
            <person name="Stieglmeier M."/>
            <person name="Klingl A."/>
            <person name="Woyke T."/>
            <person name="Ryan C.M."/>
            <person name="Banfield J.F."/>
        </authorList>
    </citation>
    <scope>NUCLEOTIDE SEQUENCE [LARGE SCALE GENOMIC DNA]</scope>
</reference>
<dbReference type="GO" id="GO:0003735">
    <property type="term" value="F:structural constituent of ribosome"/>
    <property type="evidence" value="ECO:0007669"/>
    <property type="project" value="InterPro"/>
</dbReference>
<dbReference type="HAMAP" id="MF_01306_B">
    <property type="entry name" value="Ribosomal_uS4_B"/>
    <property type="match status" value="1"/>
</dbReference>
<comment type="similarity">
    <text evidence="1 7 8">Belongs to the universal ribosomal protein uS4 family.</text>
</comment>
<evidence type="ECO:0000256" key="3">
    <source>
        <dbReference type="ARBA" id="ARBA00022884"/>
    </source>
</evidence>
<evidence type="ECO:0000256" key="4">
    <source>
        <dbReference type="ARBA" id="ARBA00022980"/>
    </source>
</evidence>
<keyword evidence="2 7" id="KW-0699">rRNA-binding</keyword>